<sequence length="168" mass="17714">MSGGNYTPLNTSEPGNDGALSSWRGRGVFASAVPDGWLNLHSLKKSKPVVIALGVITLVTVFVGTQFTFGEDGFDFRSAGKGGVVPEEVLIGAGWGGSAVSKKWGNVSDVSQFLVGPPANSIRENLKPGVQYVTGWNAGGMTNVIMSYVSRTVDTCPLRRLDAPTPER</sequence>
<name>A0A0C3Q7B6_9AGAM</name>
<keyword evidence="1" id="KW-0472">Membrane</keyword>
<dbReference type="OrthoDB" id="10407139at2759"/>
<gene>
    <name evidence="2" type="ORF">M407DRAFT_30963</name>
</gene>
<dbReference type="Proteomes" id="UP000054248">
    <property type="component" value="Unassembled WGS sequence"/>
</dbReference>
<dbReference type="EMBL" id="KN823224">
    <property type="protein sequence ID" value="KIO19389.1"/>
    <property type="molecule type" value="Genomic_DNA"/>
</dbReference>
<evidence type="ECO:0000313" key="3">
    <source>
        <dbReference type="Proteomes" id="UP000054248"/>
    </source>
</evidence>
<proteinExistence type="predicted"/>
<keyword evidence="3" id="KW-1185">Reference proteome</keyword>
<feature type="transmembrane region" description="Helical" evidence="1">
    <location>
        <begin position="49"/>
        <end position="69"/>
    </location>
</feature>
<reference evidence="3" key="2">
    <citation type="submission" date="2015-01" db="EMBL/GenBank/DDBJ databases">
        <title>Evolutionary Origins and Diversification of the Mycorrhizal Mutualists.</title>
        <authorList>
            <consortium name="DOE Joint Genome Institute"/>
            <consortium name="Mycorrhizal Genomics Consortium"/>
            <person name="Kohler A."/>
            <person name="Kuo A."/>
            <person name="Nagy L.G."/>
            <person name="Floudas D."/>
            <person name="Copeland A."/>
            <person name="Barry K.W."/>
            <person name="Cichocki N."/>
            <person name="Veneault-Fourrey C."/>
            <person name="LaButti K."/>
            <person name="Lindquist E.A."/>
            <person name="Lipzen A."/>
            <person name="Lundell T."/>
            <person name="Morin E."/>
            <person name="Murat C."/>
            <person name="Riley R."/>
            <person name="Ohm R."/>
            <person name="Sun H."/>
            <person name="Tunlid A."/>
            <person name="Henrissat B."/>
            <person name="Grigoriev I.V."/>
            <person name="Hibbett D.S."/>
            <person name="Martin F."/>
        </authorList>
    </citation>
    <scope>NUCLEOTIDE SEQUENCE [LARGE SCALE GENOMIC DNA]</scope>
    <source>
        <strain evidence="3">MUT 4182</strain>
    </source>
</reference>
<keyword evidence="1" id="KW-1133">Transmembrane helix</keyword>
<evidence type="ECO:0000313" key="2">
    <source>
        <dbReference type="EMBL" id="KIO19389.1"/>
    </source>
</evidence>
<accession>A0A0C3Q7B6</accession>
<organism evidence="2 3">
    <name type="scientific">Tulasnella calospora MUT 4182</name>
    <dbReference type="NCBI Taxonomy" id="1051891"/>
    <lineage>
        <taxon>Eukaryota</taxon>
        <taxon>Fungi</taxon>
        <taxon>Dikarya</taxon>
        <taxon>Basidiomycota</taxon>
        <taxon>Agaricomycotina</taxon>
        <taxon>Agaricomycetes</taxon>
        <taxon>Cantharellales</taxon>
        <taxon>Tulasnellaceae</taxon>
        <taxon>Tulasnella</taxon>
    </lineage>
</organism>
<keyword evidence="1" id="KW-0812">Transmembrane</keyword>
<reference evidence="2 3" key="1">
    <citation type="submission" date="2014-04" db="EMBL/GenBank/DDBJ databases">
        <authorList>
            <consortium name="DOE Joint Genome Institute"/>
            <person name="Kuo A."/>
            <person name="Girlanda M."/>
            <person name="Perotto S."/>
            <person name="Kohler A."/>
            <person name="Nagy L.G."/>
            <person name="Floudas D."/>
            <person name="Copeland A."/>
            <person name="Barry K.W."/>
            <person name="Cichocki N."/>
            <person name="Veneault-Fourrey C."/>
            <person name="LaButti K."/>
            <person name="Lindquist E.A."/>
            <person name="Lipzen A."/>
            <person name="Lundell T."/>
            <person name="Morin E."/>
            <person name="Murat C."/>
            <person name="Sun H."/>
            <person name="Tunlid A."/>
            <person name="Henrissat B."/>
            <person name="Grigoriev I.V."/>
            <person name="Hibbett D.S."/>
            <person name="Martin F."/>
            <person name="Nordberg H.P."/>
            <person name="Cantor M.N."/>
            <person name="Hua S.X."/>
        </authorList>
    </citation>
    <scope>NUCLEOTIDE SEQUENCE [LARGE SCALE GENOMIC DNA]</scope>
    <source>
        <strain evidence="2 3">MUT 4182</strain>
    </source>
</reference>
<dbReference type="AlphaFoldDB" id="A0A0C3Q7B6"/>
<dbReference type="HOGENOM" id="CLU_1587710_0_0_1"/>
<protein>
    <submittedName>
        <fullName evidence="2">Uncharacterized protein</fullName>
    </submittedName>
</protein>
<evidence type="ECO:0000256" key="1">
    <source>
        <dbReference type="SAM" id="Phobius"/>
    </source>
</evidence>